<feature type="transmembrane region" description="Helical" evidence="1">
    <location>
        <begin position="85"/>
        <end position="104"/>
    </location>
</feature>
<sequence length="142" mass="15723">MLLTILQMGSISNELLSLIILMVVFAAGDILLLKLGLTITKSQKRTRMKWVAGSFLIQFGVVFIISSPLFLLGIMGAYQGEGGDLGPIIIIIIIFSIFIDFNVINILHQIGLKRSLIIVLLTFAPIFLIIVNFGSNMHLFFK</sequence>
<name>X1EVC6_9ZZZZ</name>
<feature type="transmembrane region" description="Helical" evidence="1">
    <location>
        <begin position="116"/>
        <end position="135"/>
    </location>
</feature>
<dbReference type="AlphaFoldDB" id="X1EVC6"/>
<feature type="transmembrane region" description="Helical" evidence="1">
    <location>
        <begin position="15"/>
        <end position="35"/>
    </location>
</feature>
<keyword evidence="1" id="KW-1133">Transmembrane helix</keyword>
<dbReference type="EMBL" id="BARU01008142">
    <property type="protein sequence ID" value="GAH37346.1"/>
    <property type="molecule type" value="Genomic_DNA"/>
</dbReference>
<reference evidence="2" key="1">
    <citation type="journal article" date="2014" name="Front. Microbiol.">
        <title>High frequency of phylogenetically diverse reductive dehalogenase-homologous genes in deep subseafloor sedimentary metagenomes.</title>
        <authorList>
            <person name="Kawai M."/>
            <person name="Futagami T."/>
            <person name="Toyoda A."/>
            <person name="Takaki Y."/>
            <person name="Nishi S."/>
            <person name="Hori S."/>
            <person name="Arai W."/>
            <person name="Tsubouchi T."/>
            <person name="Morono Y."/>
            <person name="Uchiyama I."/>
            <person name="Ito T."/>
            <person name="Fujiyama A."/>
            <person name="Inagaki F."/>
            <person name="Takami H."/>
        </authorList>
    </citation>
    <scope>NUCLEOTIDE SEQUENCE</scope>
    <source>
        <strain evidence="2">Expedition CK06-06</strain>
    </source>
</reference>
<organism evidence="2">
    <name type="scientific">marine sediment metagenome</name>
    <dbReference type="NCBI Taxonomy" id="412755"/>
    <lineage>
        <taxon>unclassified sequences</taxon>
        <taxon>metagenomes</taxon>
        <taxon>ecological metagenomes</taxon>
    </lineage>
</organism>
<evidence type="ECO:0000313" key="2">
    <source>
        <dbReference type="EMBL" id="GAH37346.1"/>
    </source>
</evidence>
<keyword evidence="1" id="KW-0472">Membrane</keyword>
<gene>
    <name evidence="2" type="ORF">S03H2_15986</name>
</gene>
<accession>X1EVC6</accession>
<comment type="caution">
    <text evidence="2">The sequence shown here is derived from an EMBL/GenBank/DDBJ whole genome shotgun (WGS) entry which is preliminary data.</text>
</comment>
<evidence type="ECO:0000256" key="1">
    <source>
        <dbReference type="SAM" id="Phobius"/>
    </source>
</evidence>
<protein>
    <submittedName>
        <fullName evidence="2">Uncharacterized protein</fullName>
    </submittedName>
</protein>
<keyword evidence="1" id="KW-0812">Transmembrane</keyword>
<proteinExistence type="predicted"/>
<feature type="transmembrane region" description="Helical" evidence="1">
    <location>
        <begin position="55"/>
        <end position="79"/>
    </location>
</feature>